<evidence type="ECO:0000313" key="1">
    <source>
        <dbReference type="EMBL" id="PIK36119.1"/>
    </source>
</evidence>
<dbReference type="EMBL" id="MRZV01001739">
    <property type="protein sequence ID" value="PIK36119.1"/>
    <property type="molecule type" value="Genomic_DNA"/>
</dbReference>
<dbReference type="AlphaFoldDB" id="A0A2G8JK72"/>
<evidence type="ECO:0000313" key="2">
    <source>
        <dbReference type="Proteomes" id="UP000230750"/>
    </source>
</evidence>
<dbReference type="Proteomes" id="UP000230750">
    <property type="component" value="Unassembled WGS sequence"/>
</dbReference>
<gene>
    <name evidence="1" type="ORF">BSL78_27050</name>
</gene>
<name>A0A2G8JK72_STIJA</name>
<organism evidence="1 2">
    <name type="scientific">Stichopus japonicus</name>
    <name type="common">Sea cucumber</name>
    <dbReference type="NCBI Taxonomy" id="307972"/>
    <lineage>
        <taxon>Eukaryota</taxon>
        <taxon>Metazoa</taxon>
        <taxon>Echinodermata</taxon>
        <taxon>Eleutherozoa</taxon>
        <taxon>Echinozoa</taxon>
        <taxon>Holothuroidea</taxon>
        <taxon>Aspidochirotacea</taxon>
        <taxon>Aspidochirotida</taxon>
        <taxon>Stichopodidae</taxon>
        <taxon>Apostichopus</taxon>
    </lineage>
</organism>
<protein>
    <submittedName>
        <fullName evidence="1">Uncharacterized protein</fullName>
    </submittedName>
</protein>
<accession>A0A2G8JK72</accession>
<proteinExistence type="predicted"/>
<comment type="caution">
    <text evidence="1">The sequence shown here is derived from an EMBL/GenBank/DDBJ whole genome shotgun (WGS) entry which is preliminary data.</text>
</comment>
<reference evidence="1 2" key="1">
    <citation type="journal article" date="2017" name="PLoS Biol.">
        <title>The sea cucumber genome provides insights into morphological evolution and visceral regeneration.</title>
        <authorList>
            <person name="Zhang X."/>
            <person name="Sun L."/>
            <person name="Yuan J."/>
            <person name="Sun Y."/>
            <person name="Gao Y."/>
            <person name="Zhang L."/>
            <person name="Li S."/>
            <person name="Dai H."/>
            <person name="Hamel J.F."/>
            <person name="Liu C."/>
            <person name="Yu Y."/>
            <person name="Liu S."/>
            <person name="Lin W."/>
            <person name="Guo K."/>
            <person name="Jin S."/>
            <person name="Xu P."/>
            <person name="Storey K.B."/>
            <person name="Huan P."/>
            <person name="Zhang T."/>
            <person name="Zhou Y."/>
            <person name="Zhang J."/>
            <person name="Lin C."/>
            <person name="Li X."/>
            <person name="Xing L."/>
            <person name="Huo D."/>
            <person name="Sun M."/>
            <person name="Wang L."/>
            <person name="Mercier A."/>
            <person name="Li F."/>
            <person name="Yang H."/>
            <person name="Xiang J."/>
        </authorList>
    </citation>
    <scope>NUCLEOTIDE SEQUENCE [LARGE SCALE GENOMIC DNA]</scope>
    <source>
        <strain evidence="1">Shaxun</strain>
        <tissue evidence="1">Muscle</tissue>
    </source>
</reference>
<keyword evidence="2" id="KW-1185">Reference proteome</keyword>
<sequence>MHSLLYRTVSWINTSGRKDADVWEKKQDGLSYEELPQLKSTLGNIQTPTTEAATSLAAHDQRKATMISSSEESVLIDQQTIVDPTD</sequence>